<evidence type="ECO:0000313" key="2">
    <source>
        <dbReference type="EMBL" id="RDX60288.1"/>
    </source>
</evidence>
<proteinExistence type="predicted"/>
<comment type="caution">
    <text evidence="2">The sequence shown here is derived from an EMBL/GenBank/DDBJ whole genome shotgun (WGS) entry which is preliminary data.</text>
</comment>
<keyword evidence="3" id="KW-1185">Reference proteome</keyword>
<protein>
    <recommendedName>
        <fullName evidence="1">Reverse transcriptase Ty1/copia-type domain-containing protein</fullName>
    </recommendedName>
</protein>
<evidence type="ECO:0000313" key="3">
    <source>
        <dbReference type="Proteomes" id="UP000257109"/>
    </source>
</evidence>
<dbReference type="Proteomes" id="UP000257109">
    <property type="component" value="Unassembled WGS sequence"/>
</dbReference>
<dbReference type="AlphaFoldDB" id="A0A371E2Q3"/>
<feature type="non-terminal residue" evidence="2">
    <location>
        <position position="92"/>
    </location>
</feature>
<organism evidence="2 3">
    <name type="scientific">Mucuna pruriens</name>
    <name type="common">Velvet bean</name>
    <name type="synonym">Dolichos pruriens</name>
    <dbReference type="NCBI Taxonomy" id="157652"/>
    <lineage>
        <taxon>Eukaryota</taxon>
        <taxon>Viridiplantae</taxon>
        <taxon>Streptophyta</taxon>
        <taxon>Embryophyta</taxon>
        <taxon>Tracheophyta</taxon>
        <taxon>Spermatophyta</taxon>
        <taxon>Magnoliopsida</taxon>
        <taxon>eudicotyledons</taxon>
        <taxon>Gunneridae</taxon>
        <taxon>Pentapetalae</taxon>
        <taxon>rosids</taxon>
        <taxon>fabids</taxon>
        <taxon>Fabales</taxon>
        <taxon>Fabaceae</taxon>
        <taxon>Papilionoideae</taxon>
        <taxon>50 kb inversion clade</taxon>
        <taxon>NPAAA clade</taxon>
        <taxon>indigoferoid/millettioid clade</taxon>
        <taxon>Phaseoleae</taxon>
        <taxon>Mucuna</taxon>
    </lineage>
</organism>
<sequence length="92" mass="10421">MLIVGKSISRIDRLKKQLSESFAMKDMGAAKHILGIRIIRDRQAKKLWLSQEHYVKRVFIVLPSHRQSDFSHHPGGSGNSALDFGMHLATLI</sequence>
<reference evidence="2" key="1">
    <citation type="submission" date="2018-05" db="EMBL/GenBank/DDBJ databases">
        <title>Draft genome of Mucuna pruriens seed.</title>
        <authorList>
            <person name="Nnadi N.E."/>
            <person name="Vos R."/>
            <person name="Hasami M.H."/>
            <person name="Devisetty U.K."/>
            <person name="Aguiy J.C."/>
        </authorList>
    </citation>
    <scope>NUCLEOTIDE SEQUENCE [LARGE SCALE GENOMIC DNA]</scope>
    <source>
        <strain evidence="2">JCA_2017</strain>
    </source>
</reference>
<feature type="domain" description="Reverse transcriptase Ty1/copia-type" evidence="1">
    <location>
        <begin position="1"/>
        <end position="58"/>
    </location>
</feature>
<name>A0A371E2Q3_MUCPR</name>
<dbReference type="Pfam" id="PF07727">
    <property type="entry name" value="RVT_2"/>
    <property type="match status" value="1"/>
</dbReference>
<dbReference type="InterPro" id="IPR013103">
    <property type="entry name" value="RVT_2"/>
</dbReference>
<gene>
    <name evidence="2" type="ORF">CR513_61581</name>
</gene>
<accession>A0A371E2Q3</accession>
<dbReference type="OrthoDB" id="999247at2759"/>
<evidence type="ECO:0000259" key="1">
    <source>
        <dbReference type="Pfam" id="PF07727"/>
    </source>
</evidence>
<dbReference type="EMBL" id="QJKJ01016966">
    <property type="protein sequence ID" value="RDX60288.1"/>
    <property type="molecule type" value="Genomic_DNA"/>
</dbReference>